<dbReference type="OrthoDB" id="3063716at2759"/>
<evidence type="ECO:0000256" key="1">
    <source>
        <dbReference type="SAM" id="MobiDB-lite"/>
    </source>
</evidence>
<organism evidence="2 3">
    <name type="scientific">Thanatephorus cucumeris (strain AG1-IB / isolate 7/3/14)</name>
    <name type="common">Lettuce bottom rot fungus</name>
    <name type="synonym">Rhizoctonia solani</name>
    <dbReference type="NCBI Taxonomy" id="1108050"/>
    <lineage>
        <taxon>Eukaryota</taxon>
        <taxon>Fungi</taxon>
        <taxon>Dikarya</taxon>
        <taxon>Basidiomycota</taxon>
        <taxon>Agaricomycotina</taxon>
        <taxon>Agaricomycetes</taxon>
        <taxon>Cantharellales</taxon>
        <taxon>Ceratobasidiaceae</taxon>
        <taxon>Rhizoctonia</taxon>
        <taxon>Rhizoctonia solani AG-1</taxon>
    </lineage>
</organism>
<gene>
    <name evidence="2" type="ORF">RSOLAG1IB_01483</name>
</gene>
<feature type="region of interest" description="Disordered" evidence="1">
    <location>
        <begin position="101"/>
        <end position="129"/>
    </location>
</feature>
<dbReference type="AlphaFoldDB" id="A0A0B7FBP2"/>
<protein>
    <submittedName>
        <fullName evidence="2">Uncharacterized protein</fullName>
    </submittedName>
</protein>
<accession>A0A0B7FBP2</accession>
<evidence type="ECO:0000313" key="2">
    <source>
        <dbReference type="EMBL" id="CEL55471.1"/>
    </source>
</evidence>
<sequence length="297" mass="33118">MNRKYQNPHHYLNEESLRIVSRQELGDDWNKRNEPDPAYSKIETDPEMTRALGVLNKLLSPLATDFTNTTSGCKRKRGDIPKPPIDDSQVTEIRLVSHRSSLLTTSEPVNGWPSQPKTYPGEDTDEQAQQRRERATQVAVDFRAILKQSVVPYPEFKAACPPAYKTNGTSRPGTLAVVDSPRPKRSRPLHLRMNESELRTHQTQTKESLVVIASSGHAPPNRSSETPTHTFYYSEMATGGKSAGYAWGYPGSFPRPAGVVGYVRDSMKKGLNVAVTDLEVGATQVVGKKSKIRRDPY</sequence>
<name>A0A0B7FBP2_THACB</name>
<keyword evidence="3" id="KW-1185">Reference proteome</keyword>
<evidence type="ECO:0000313" key="3">
    <source>
        <dbReference type="Proteomes" id="UP000059188"/>
    </source>
</evidence>
<reference evidence="2 3" key="1">
    <citation type="submission" date="2014-11" db="EMBL/GenBank/DDBJ databases">
        <authorList>
            <person name="Wibberg Daniel"/>
        </authorList>
    </citation>
    <scope>NUCLEOTIDE SEQUENCE [LARGE SCALE GENOMIC DNA]</scope>
    <source>
        <strain evidence="2">Rhizoctonia solani AG1-IB 7/3/14</strain>
    </source>
</reference>
<feature type="compositionally biased region" description="Polar residues" evidence="1">
    <location>
        <begin position="101"/>
        <end position="117"/>
    </location>
</feature>
<dbReference type="EMBL" id="LN679101">
    <property type="protein sequence ID" value="CEL55471.1"/>
    <property type="molecule type" value="Genomic_DNA"/>
</dbReference>
<proteinExistence type="predicted"/>
<dbReference type="Proteomes" id="UP000059188">
    <property type="component" value="Unassembled WGS sequence"/>
</dbReference>